<sequence length="470" mass="53727">MFGKIKIPILLWLAAGGYSLYALIAGEDVLLISLICFYPLLIYKFFWIPQQSNVLFWGQLVQWLSVSIQILYCSATGTTLAELMRNTIFPVSQFPFTITLSIISLYSFSAGLFLAVRKLKHPDLNTIAVQYSAKKSLFIYVAISVVIYLTQIVIWAFPSVVQLIYFFFYIKWGFFFLTFYLVHKTAKELRLILYLIICTEFVLGLSSFFASSFLYIMFFTFISIAVLQRKMINFRSAFLLLLGAGLIAHVSILWTSVKKNYRNYVTQGVVSQSVTVSKKDAIVNLIRSANDVRDSEYKDAIVTLVNRIGYVQYFAAATAYVPAVKPYEYGKIYWSAISHYLVPRFLDPDKETLDDSKHTNYYTGLNLSGADQATSFSLGTAADAYIDFGPVFMYIPLFLFGFFCGTAYKFLFRRSINQLWATIFTMPFFLLVNIYGADTKKAFGFILIYFVVILLTQKKIQNIVDPLLKQ</sequence>
<organism evidence="2 3">
    <name type="scientific">Sediminibacterium ginsengisoli</name>
    <dbReference type="NCBI Taxonomy" id="413434"/>
    <lineage>
        <taxon>Bacteria</taxon>
        <taxon>Pseudomonadati</taxon>
        <taxon>Bacteroidota</taxon>
        <taxon>Chitinophagia</taxon>
        <taxon>Chitinophagales</taxon>
        <taxon>Chitinophagaceae</taxon>
        <taxon>Sediminibacterium</taxon>
    </lineage>
</organism>
<feature type="transmembrane region" description="Helical" evidence="1">
    <location>
        <begin position="137"/>
        <end position="157"/>
    </location>
</feature>
<feature type="transmembrane region" description="Helical" evidence="1">
    <location>
        <begin position="419"/>
        <end position="436"/>
    </location>
</feature>
<keyword evidence="1" id="KW-0472">Membrane</keyword>
<feature type="transmembrane region" description="Helical" evidence="1">
    <location>
        <begin position="60"/>
        <end position="81"/>
    </location>
</feature>
<keyword evidence="1" id="KW-0812">Transmembrane</keyword>
<proteinExistence type="predicted"/>
<dbReference type="STRING" id="413434.SAMN04488132_107147"/>
<feature type="transmembrane region" description="Helical" evidence="1">
    <location>
        <begin position="212"/>
        <end position="228"/>
    </location>
</feature>
<evidence type="ECO:0000256" key="1">
    <source>
        <dbReference type="SAM" id="Phobius"/>
    </source>
</evidence>
<feature type="transmembrane region" description="Helical" evidence="1">
    <location>
        <begin position="30"/>
        <end position="48"/>
    </location>
</feature>
<feature type="transmembrane region" description="Helical" evidence="1">
    <location>
        <begin position="163"/>
        <end position="182"/>
    </location>
</feature>
<gene>
    <name evidence="2" type="ORF">SAMN04488132_107147</name>
</gene>
<dbReference type="Proteomes" id="UP000190888">
    <property type="component" value="Unassembled WGS sequence"/>
</dbReference>
<evidence type="ECO:0008006" key="4">
    <source>
        <dbReference type="Google" id="ProtNLM"/>
    </source>
</evidence>
<feature type="transmembrane region" description="Helical" evidence="1">
    <location>
        <begin position="442"/>
        <end position="460"/>
    </location>
</feature>
<dbReference type="AlphaFoldDB" id="A0A1T4Q6E9"/>
<evidence type="ECO:0000313" key="3">
    <source>
        <dbReference type="Proteomes" id="UP000190888"/>
    </source>
</evidence>
<dbReference type="EMBL" id="FUWH01000007">
    <property type="protein sequence ID" value="SJZ98798.1"/>
    <property type="molecule type" value="Genomic_DNA"/>
</dbReference>
<reference evidence="2 3" key="1">
    <citation type="submission" date="2017-02" db="EMBL/GenBank/DDBJ databases">
        <authorList>
            <person name="Peterson S.W."/>
        </authorList>
    </citation>
    <scope>NUCLEOTIDE SEQUENCE [LARGE SCALE GENOMIC DNA]</scope>
    <source>
        <strain evidence="2 3">DSM 22335</strain>
    </source>
</reference>
<protein>
    <recommendedName>
        <fullName evidence="4">Oligosaccharide repeat unit polymerase</fullName>
    </recommendedName>
</protein>
<feature type="transmembrane region" description="Helical" evidence="1">
    <location>
        <begin position="237"/>
        <end position="257"/>
    </location>
</feature>
<accession>A0A1T4Q6E9</accession>
<feature type="transmembrane region" description="Helical" evidence="1">
    <location>
        <begin position="7"/>
        <end position="24"/>
    </location>
</feature>
<keyword evidence="3" id="KW-1185">Reference proteome</keyword>
<feature type="transmembrane region" description="Helical" evidence="1">
    <location>
        <begin position="93"/>
        <end position="116"/>
    </location>
</feature>
<evidence type="ECO:0000313" key="2">
    <source>
        <dbReference type="EMBL" id="SJZ98798.1"/>
    </source>
</evidence>
<keyword evidence="1" id="KW-1133">Transmembrane helix</keyword>
<feature type="transmembrane region" description="Helical" evidence="1">
    <location>
        <begin position="391"/>
        <end position="412"/>
    </location>
</feature>
<name>A0A1T4Q6E9_9BACT</name>